<protein>
    <submittedName>
        <fullName evidence="3">Uncharacterized protein</fullName>
    </submittedName>
</protein>
<dbReference type="Pfam" id="PF03350">
    <property type="entry name" value="UPF0114"/>
    <property type="match status" value="1"/>
</dbReference>
<proteinExistence type="predicted"/>
<keyword evidence="2" id="KW-0812">Transmembrane</keyword>
<evidence type="ECO:0000313" key="3">
    <source>
        <dbReference type="EMBL" id="KAG2614153.1"/>
    </source>
</evidence>
<evidence type="ECO:0000256" key="1">
    <source>
        <dbReference type="SAM" id="MobiDB-lite"/>
    </source>
</evidence>
<keyword evidence="2" id="KW-0472">Membrane</keyword>
<keyword evidence="4" id="KW-1185">Reference proteome</keyword>
<dbReference type="PANTHER" id="PTHR31721">
    <property type="entry name" value="OS06G0710300 PROTEIN"/>
    <property type="match status" value="1"/>
</dbReference>
<sequence>MKPRPLVVAAGEGLVGAGGAGWAWRSRPRARLPGVSPKCSHSAAAAEGVVQSEHHRRRRGGVRGVLFRPAGLPRTKNDWKLEERIEKVIYACRFMTFLGIGGLLAGSIPCFLKGWVYVMDAFVEYYLHGGGTVVRMLLEAIDLFLIGTVMFVFGTGLYELFISNMDMSYGSNLFGLFNLPERPKWLVINSVNDLKTKLGHVIVMSLLVGIFEKSMRLMLQFSNILTKCSLISTIYMCQMLTFELSAPTHARKLEVRAPIINVRPSCTGRSVLQAPSTQTDSTTPGHSPSIGHNSPPN</sequence>
<evidence type="ECO:0000313" key="4">
    <source>
        <dbReference type="Proteomes" id="UP000823388"/>
    </source>
</evidence>
<reference evidence="3" key="1">
    <citation type="submission" date="2020-05" db="EMBL/GenBank/DDBJ databases">
        <title>WGS assembly of Panicum virgatum.</title>
        <authorList>
            <person name="Lovell J.T."/>
            <person name="Jenkins J."/>
            <person name="Shu S."/>
            <person name="Juenger T.E."/>
            <person name="Schmutz J."/>
        </authorList>
    </citation>
    <scope>NUCLEOTIDE SEQUENCE</scope>
    <source>
        <strain evidence="3">AP13</strain>
    </source>
</reference>
<evidence type="ECO:0000256" key="2">
    <source>
        <dbReference type="SAM" id="Phobius"/>
    </source>
</evidence>
<dbReference type="AlphaFoldDB" id="A0A8T0TZ13"/>
<accession>A0A8T0TZ13</accession>
<comment type="caution">
    <text evidence="3">The sequence shown here is derived from an EMBL/GenBank/DDBJ whole genome shotgun (WGS) entry which is preliminary data.</text>
</comment>
<feature type="transmembrane region" description="Helical" evidence="2">
    <location>
        <begin position="136"/>
        <end position="158"/>
    </location>
</feature>
<keyword evidence="2" id="KW-1133">Transmembrane helix</keyword>
<dbReference type="InterPro" id="IPR005134">
    <property type="entry name" value="UPF0114"/>
</dbReference>
<feature type="transmembrane region" description="Helical" evidence="2">
    <location>
        <begin position="94"/>
        <end position="116"/>
    </location>
</feature>
<feature type="region of interest" description="Disordered" evidence="1">
    <location>
        <begin position="270"/>
        <end position="297"/>
    </location>
</feature>
<dbReference type="EMBL" id="CM029043">
    <property type="protein sequence ID" value="KAG2614153.1"/>
    <property type="molecule type" value="Genomic_DNA"/>
</dbReference>
<dbReference type="PANTHER" id="PTHR31721:SF4">
    <property type="entry name" value="OS06G0710300 PROTEIN"/>
    <property type="match status" value="1"/>
</dbReference>
<name>A0A8T0TZ13_PANVG</name>
<gene>
    <name evidence="3" type="ORF">PVAP13_4KG381502</name>
</gene>
<dbReference type="Proteomes" id="UP000823388">
    <property type="component" value="Chromosome 4K"/>
</dbReference>
<organism evidence="3 4">
    <name type="scientific">Panicum virgatum</name>
    <name type="common">Blackwell switchgrass</name>
    <dbReference type="NCBI Taxonomy" id="38727"/>
    <lineage>
        <taxon>Eukaryota</taxon>
        <taxon>Viridiplantae</taxon>
        <taxon>Streptophyta</taxon>
        <taxon>Embryophyta</taxon>
        <taxon>Tracheophyta</taxon>
        <taxon>Spermatophyta</taxon>
        <taxon>Magnoliopsida</taxon>
        <taxon>Liliopsida</taxon>
        <taxon>Poales</taxon>
        <taxon>Poaceae</taxon>
        <taxon>PACMAD clade</taxon>
        <taxon>Panicoideae</taxon>
        <taxon>Panicodae</taxon>
        <taxon>Paniceae</taxon>
        <taxon>Panicinae</taxon>
        <taxon>Panicum</taxon>
        <taxon>Panicum sect. Hiantes</taxon>
    </lineage>
</organism>